<evidence type="ECO:0000313" key="2">
    <source>
        <dbReference type="Proteomes" id="UP001527882"/>
    </source>
</evidence>
<comment type="caution">
    <text evidence="1">The sequence shown here is derived from an EMBL/GenBank/DDBJ whole genome shotgun (WGS) entry which is preliminary data.</text>
</comment>
<name>A0ABT4QHX3_9BACL</name>
<gene>
    <name evidence="1" type="ORF">O9H85_29695</name>
</gene>
<dbReference type="Pfam" id="PF14907">
    <property type="entry name" value="NTP_transf_5"/>
    <property type="match status" value="1"/>
</dbReference>
<sequence length="319" mass="38246">MVIPLLQSLYDSKTPLSIKNSQYEDILKDIEIFSLFSQVYHLISERNIGLLPESFVEKLKQKYARGSHQNLFMRHKEQETINKFEAEGLEAIPLKGIHFAERYFGHFAARVSSDIDLLVPKARLDQAIVCIQELGYEFEIIKDHHARLHNKDGLMVELHWTLDKMHWSDLHVEPFWHKAEPLGDYRHIKRLSDLHTFYFICLHGARHQLDSVRYLIDIVQMIHRLGHRLDYKELMEQAAYDKTYKRIQAVLSIVYQQFPHLYEYNPLPFEVIDMHWNYAVIRDAKLGIRKKEYFIYKFFFKHLIFDTLKHQMKSLRRAY</sequence>
<evidence type="ECO:0000313" key="1">
    <source>
        <dbReference type="EMBL" id="MCZ8516488.1"/>
    </source>
</evidence>
<dbReference type="EMBL" id="JAQAGZ010000024">
    <property type="protein sequence ID" value="MCZ8516488.1"/>
    <property type="molecule type" value="Genomic_DNA"/>
</dbReference>
<dbReference type="InterPro" id="IPR039498">
    <property type="entry name" value="NTP_transf_5"/>
</dbReference>
<dbReference type="Proteomes" id="UP001527882">
    <property type="component" value="Unassembled WGS sequence"/>
</dbReference>
<organism evidence="1 2">
    <name type="scientific">Paenibacillus gyeongsangnamensis</name>
    <dbReference type="NCBI Taxonomy" id="3388067"/>
    <lineage>
        <taxon>Bacteria</taxon>
        <taxon>Bacillati</taxon>
        <taxon>Bacillota</taxon>
        <taxon>Bacilli</taxon>
        <taxon>Bacillales</taxon>
        <taxon>Paenibacillaceae</taxon>
        <taxon>Paenibacillus</taxon>
    </lineage>
</organism>
<proteinExistence type="predicted"/>
<keyword evidence="2" id="KW-1185">Reference proteome</keyword>
<accession>A0ABT4QHX3</accession>
<reference evidence="1 2" key="1">
    <citation type="submission" date="2022-12" db="EMBL/GenBank/DDBJ databases">
        <title>Draft genome sequence of Paenibacillus sp. dW9.</title>
        <authorList>
            <person name="Choi E.-W."/>
            <person name="Kim D.-U."/>
        </authorList>
    </citation>
    <scope>NUCLEOTIDE SEQUENCE [LARGE SCALE GENOMIC DNA]</scope>
    <source>
        <strain evidence="2">dW9</strain>
    </source>
</reference>
<dbReference type="RefSeq" id="WP_269885025.1">
    <property type="nucleotide sequence ID" value="NZ_JAQAGZ010000024.1"/>
</dbReference>
<protein>
    <submittedName>
        <fullName evidence="1">Nucleotidyltransferase family protein</fullName>
    </submittedName>
</protein>